<gene>
    <name evidence="8" type="ORF">S06H3_35724</name>
</gene>
<dbReference type="SUPFAM" id="SSF55874">
    <property type="entry name" value="ATPase domain of HSP90 chaperone/DNA topoisomerase II/histidine kinase"/>
    <property type="match status" value="1"/>
</dbReference>
<comment type="caution">
    <text evidence="8">The sequence shown here is derived from an EMBL/GenBank/DDBJ whole genome shotgun (WGS) entry which is preliminary data.</text>
</comment>
<name>X1M1K8_9ZZZZ</name>
<evidence type="ECO:0000256" key="3">
    <source>
        <dbReference type="ARBA" id="ARBA00022741"/>
    </source>
</evidence>
<protein>
    <recommendedName>
        <fullName evidence="7">Histidine kinase domain-containing protein</fullName>
    </recommendedName>
</protein>
<evidence type="ECO:0000256" key="6">
    <source>
        <dbReference type="ARBA" id="ARBA00023012"/>
    </source>
</evidence>
<dbReference type="PANTHER" id="PTHR43065">
    <property type="entry name" value="SENSOR HISTIDINE KINASE"/>
    <property type="match status" value="1"/>
</dbReference>
<dbReference type="SMART" id="SM00387">
    <property type="entry name" value="HATPase_c"/>
    <property type="match status" value="1"/>
</dbReference>
<keyword evidence="6" id="KW-0902">Two-component regulatory system</keyword>
<keyword evidence="3" id="KW-0547">Nucleotide-binding</keyword>
<dbReference type="InterPro" id="IPR004358">
    <property type="entry name" value="Sig_transdc_His_kin-like_C"/>
</dbReference>
<dbReference type="InterPro" id="IPR005467">
    <property type="entry name" value="His_kinase_dom"/>
</dbReference>
<organism evidence="8">
    <name type="scientific">marine sediment metagenome</name>
    <dbReference type="NCBI Taxonomy" id="412755"/>
    <lineage>
        <taxon>unclassified sequences</taxon>
        <taxon>metagenomes</taxon>
        <taxon>ecological metagenomes</taxon>
    </lineage>
</organism>
<dbReference type="InterPro" id="IPR036890">
    <property type="entry name" value="HATPase_C_sf"/>
</dbReference>
<keyword evidence="4" id="KW-0418">Kinase</keyword>
<feature type="domain" description="Histidine kinase" evidence="7">
    <location>
        <begin position="1"/>
        <end position="109"/>
    </location>
</feature>
<dbReference type="GO" id="GO:0000160">
    <property type="term" value="P:phosphorelay signal transduction system"/>
    <property type="evidence" value="ECO:0007669"/>
    <property type="project" value="UniProtKB-KW"/>
</dbReference>
<dbReference type="GO" id="GO:0005524">
    <property type="term" value="F:ATP binding"/>
    <property type="evidence" value="ECO:0007669"/>
    <property type="project" value="UniProtKB-KW"/>
</dbReference>
<feature type="non-terminal residue" evidence="8">
    <location>
        <position position="1"/>
    </location>
</feature>
<dbReference type="Gene3D" id="3.30.565.10">
    <property type="entry name" value="Histidine kinase-like ATPase, C-terminal domain"/>
    <property type="match status" value="1"/>
</dbReference>
<dbReference type="InterPro" id="IPR003594">
    <property type="entry name" value="HATPase_dom"/>
</dbReference>
<sequence>QVFFNLLMNAIEAMPKGGVITIKTYKMAPSESSLDNRLCVIEITDNGEGILKRNLRKLFEPFFTTKRDKKGIGLGLFMAKMIVNNHKGDLVIDSKLGKGATAKIILPLS</sequence>
<keyword evidence="5" id="KW-0067">ATP-binding</keyword>
<dbReference type="Pfam" id="PF02518">
    <property type="entry name" value="HATPase_c"/>
    <property type="match status" value="1"/>
</dbReference>
<evidence type="ECO:0000256" key="2">
    <source>
        <dbReference type="ARBA" id="ARBA00022679"/>
    </source>
</evidence>
<keyword evidence="2" id="KW-0808">Transferase</keyword>
<evidence type="ECO:0000259" key="7">
    <source>
        <dbReference type="PROSITE" id="PS50109"/>
    </source>
</evidence>
<dbReference type="EMBL" id="BARV01021578">
    <property type="protein sequence ID" value="GAI25248.1"/>
    <property type="molecule type" value="Genomic_DNA"/>
</dbReference>
<evidence type="ECO:0000256" key="5">
    <source>
        <dbReference type="ARBA" id="ARBA00022840"/>
    </source>
</evidence>
<dbReference type="AlphaFoldDB" id="X1M1K8"/>
<reference evidence="8" key="1">
    <citation type="journal article" date="2014" name="Front. Microbiol.">
        <title>High frequency of phylogenetically diverse reductive dehalogenase-homologous genes in deep subseafloor sedimentary metagenomes.</title>
        <authorList>
            <person name="Kawai M."/>
            <person name="Futagami T."/>
            <person name="Toyoda A."/>
            <person name="Takaki Y."/>
            <person name="Nishi S."/>
            <person name="Hori S."/>
            <person name="Arai W."/>
            <person name="Tsubouchi T."/>
            <person name="Morono Y."/>
            <person name="Uchiyama I."/>
            <person name="Ito T."/>
            <person name="Fujiyama A."/>
            <person name="Inagaki F."/>
            <person name="Takami H."/>
        </authorList>
    </citation>
    <scope>NUCLEOTIDE SEQUENCE</scope>
    <source>
        <strain evidence="8">Expedition CK06-06</strain>
    </source>
</reference>
<evidence type="ECO:0000256" key="4">
    <source>
        <dbReference type="ARBA" id="ARBA00022777"/>
    </source>
</evidence>
<keyword evidence="1" id="KW-0597">Phosphoprotein</keyword>
<proteinExistence type="predicted"/>
<dbReference type="PANTHER" id="PTHR43065:SF10">
    <property type="entry name" value="PEROXIDE STRESS-ACTIVATED HISTIDINE KINASE MAK3"/>
    <property type="match status" value="1"/>
</dbReference>
<evidence type="ECO:0000313" key="8">
    <source>
        <dbReference type="EMBL" id="GAI25248.1"/>
    </source>
</evidence>
<dbReference type="PROSITE" id="PS50109">
    <property type="entry name" value="HIS_KIN"/>
    <property type="match status" value="1"/>
</dbReference>
<accession>X1M1K8</accession>
<evidence type="ECO:0000256" key="1">
    <source>
        <dbReference type="ARBA" id="ARBA00022553"/>
    </source>
</evidence>
<dbReference type="PRINTS" id="PR00344">
    <property type="entry name" value="BCTRLSENSOR"/>
</dbReference>
<dbReference type="GO" id="GO:0016301">
    <property type="term" value="F:kinase activity"/>
    <property type="evidence" value="ECO:0007669"/>
    <property type="project" value="UniProtKB-KW"/>
</dbReference>